<dbReference type="HOGENOM" id="CLU_2601144_0_0_10"/>
<protein>
    <submittedName>
        <fullName evidence="2">Uncharacterized protein</fullName>
    </submittedName>
</protein>
<name>A0M4R8_CHRFK</name>
<gene>
    <name evidence="2" type="ordered locus">GFO_2657</name>
</gene>
<dbReference type="AlphaFoldDB" id="A0M4R8"/>
<evidence type="ECO:0000256" key="1">
    <source>
        <dbReference type="SAM" id="Phobius"/>
    </source>
</evidence>
<organism evidence="2 3">
    <name type="scientific">Christiangramia forsetii (strain DSM 17595 / CGMCC 1.15422 / KT0803)</name>
    <name type="common">Gramella forsetii</name>
    <dbReference type="NCBI Taxonomy" id="411154"/>
    <lineage>
        <taxon>Bacteria</taxon>
        <taxon>Pseudomonadati</taxon>
        <taxon>Bacteroidota</taxon>
        <taxon>Flavobacteriia</taxon>
        <taxon>Flavobacteriales</taxon>
        <taxon>Flavobacteriaceae</taxon>
        <taxon>Christiangramia</taxon>
    </lineage>
</organism>
<proteinExistence type="predicted"/>
<feature type="transmembrane region" description="Helical" evidence="1">
    <location>
        <begin position="20"/>
        <end position="39"/>
    </location>
</feature>
<dbReference type="Proteomes" id="UP000000755">
    <property type="component" value="Chromosome"/>
</dbReference>
<keyword evidence="1" id="KW-0472">Membrane</keyword>
<keyword evidence="1" id="KW-1133">Transmembrane helix</keyword>
<keyword evidence="1" id="KW-0812">Transmembrane</keyword>
<sequence>MTGSFQRLLYVYMSFLEKQAASLFSIYVIAFFCGLYNRFTLSLFGSISRFLLKFERIKISSKSYLIFRSTENVDRSILY</sequence>
<evidence type="ECO:0000313" key="2">
    <source>
        <dbReference type="EMBL" id="CAL67613.1"/>
    </source>
</evidence>
<reference evidence="2 3" key="1">
    <citation type="journal article" date="2006" name="Environ. Microbiol.">
        <title>Whole genome analysis of the marine Bacteroidetes'Gramella forsetii' reveals adaptations to degradation of polymeric organic matter.</title>
        <authorList>
            <person name="Bauer M."/>
            <person name="Kube M."/>
            <person name="Teeling H."/>
            <person name="Richter M."/>
            <person name="Lombardot T."/>
            <person name="Allers E."/>
            <person name="Wuerdemann C.A."/>
            <person name="Quast C."/>
            <person name="Kuhl H."/>
            <person name="Knaust F."/>
            <person name="Woebken D."/>
            <person name="Bischof K."/>
            <person name="Mussmann M."/>
            <person name="Choudhuri J.V."/>
            <person name="Meyer F."/>
            <person name="Reinhardt R."/>
            <person name="Amann R.I."/>
            <person name="Gloeckner F.O."/>
        </authorList>
    </citation>
    <scope>NUCLEOTIDE SEQUENCE [LARGE SCALE GENOMIC DNA]</scope>
    <source>
        <strain evidence="2 3">KT0803</strain>
    </source>
</reference>
<evidence type="ECO:0000313" key="3">
    <source>
        <dbReference type="Proteomes" id="UP000000755"/>
    </source>
</evidence>
<dbReference type="EMBL" id="CU207366">
    <property type="protein sequence ID" value="CAL67613.1"/>
    <property type="molecule type" value="Genomic_DNA"/>
</dbReference>
<accession>A0M4R8</accession>
<dbReference type="KEGG" id="gfo:GFO_2657"/>
<dbReference type="STRING" id="411154.GFO_2657"/>